<name>A0A645HG45_9ZZZZ</name>
<gene>
    <name evidence="1" type="ORF">SDC9_184869</name>
</gene>
<sequence length="57" mass="6599">MLETAFNSIFDRYGGPVLEHDEKVSLLHKEAEHIARANFENDARRERESVESIKEAI</sequence>
<comment type="caution">
    <text evidence="1">The sequence shown here is derived from an EMBL/GenBank/DDBJ whole genome shotgun (WGS) entry which is preliminary data.</text>
</comment>
<protein>
    <submittedName>
        <fullName evidence="1">Uncharacterized protein</fullName>
    </submittedName>
</protein>
<dbReference type="AlphaFoldDB" id="A0A645HG45"/>
<evidence type="ECO:0000313" key="1">
    <source>
        <dbReference type="EMBL" id="MPN37352.1"/>
    </source>
</evidence>
<dbReference type="EMBL" id="VSSQ01091955">
    <property type="protein sequence ID" value="MPN37352.1"/>
    <property type="molecule type" value="Genomic_DNA"/>
</dbReference>
<proteinExistence type="predicted"/>
<reference evidence="1" key="1">
    <citation type="submission" date="2019-08" db="EMBL/GenBank/DDBJ databases">
        <authorList>
            <person name="Kucharzyk K."/>
            <person name="Murdoch R.W."/>
            <person name="Higgins S."/>
            <person name="Loffler F."/>
        </authorList>
    </citation>
    <scope>NUCLEOTIDE SEQUENCE</scope>
</reference>
<accession>A0A645HG45</accession>
<organism evidence="1">
    <name type="scientific">bioreactor metagenome</name>
    <dbReference type="NCBI Taxonomy" id="1076179"/>
    <lineage>
        <taxon>unclassified sequences</taxon>
        <taxon>metagenomes</taxon>
        <taxon>ecological metagenomes</taxon>
    </lineage>
</organism>